<dbReference type="Pfam" id="PF02653">
    <property type="entry name" value="BPD_transp_2"/>
    <property type="match status" value="1"/>
</dbReference>
<dbReference type="EMBL" id="PGTN01001185">
    <property type="protein sequence ID" value="PJF45349.1"/>
    <property type="molecule type" value="Genomic_DNA"/>
</dbReference>
<evidence type="ECO:0000256" key="1">
    <source>
        <dbReference type="ARBA" id="ARBA00004651"/>
    </source>
</evidence>
<keyword evidence="4 6" id="KW-1133">Transmembrane helix</keyword>
<keyword evidence="5 6" id="KW-0472">Membrane</keyword>
<dbReference type="InterPro" id="IPR001851">
    <property type="entry name" value="ABC_transp_permease"/>
</dbReference>
<evidence type="ECO:0000256" key="5">
    <source>
        <dbReference type="ARBA" id="ARBA00023136"/>
    </source>
</evidence>
<gene>
    <name evidence="7" type="ORF">CUN48_19340</name>
</gene>
<evidence type="ECO:0000313" key="8">
    <source>
        <dbReference type="Proteomes" id="UP000230790"/>
    </source>
</evidence>
<feature type="transmembrane region" description="Helical" evidence="6">
    <location>
        <begin position="77"/>
        <end position="104"/>
    </location>
</feature>
<reference evidence="7 8" key="1">
    <citation type="submission" date="2017-11" db="EMBL/GenBank/DDBJ databases">
        <title>Evolution of Phototrophy in the Chloroflexi Phylum Driven by Horizontal Gene Transfer.</title>
        <authorList>
            <person name="Ward L.M."/>
            <person name="Hemp J."/>
            <person name="Shih P.M."/>
            <person name="Mcglynn S.E."/>
            <person name="Fischer W."/>
        </authorList>
    </citation>
    <scope>NUCLEOTIDE SEQUENCE [LARGE SCALE GENOMIC DNA]</scope>
    <source>
        <strain evidence="7">JP3_7</strain>
    </source>
</reference>
<sequence length="108" mass="11277">LWALLVVVICLVLFNRHQLGAHVAIVGDNPESAKEMGIHVARTKTLVYVIVGLCAAFAGVLSSLINNTWWPTAGDGYLLRTLAAVFIGGTPTWGGVGTVIGAVFGAMS</sequence>
<comment type="caution">
    <text evidence="7">The sequence shown here is derived from an EMBL/GenBank/DDBJ whole genome shotgun (WGS) entry which is preliminary data.</text>
</comment>
<dbReference type="GO" id="GO:0005886">
    <property type="term" value="C:plasma membrane"/>
    <property type="evidence" value="ECO:0007669"/>
    <property type="project" value="UniProtKB-SubCell"/>
</dbReference>
<feature type="non-terminal residue" evidence="7">
    <location>
        <position position="1"/>
    </location>
</feature>
<dbReference type="PANTHER" id="PTHR32196:SF72">
    <property type="entry name" value="RIBOSE IMPORT PERMEASE PROTEIN RBSC"/>
    <property type="match status" value="1"/>
</dbReference>
<dbReference type="AlphaFoldDB" id="A0A2M8Q6B8"/>
<feature type="transmembrane region" description="Helical" evidence="6">
    <location>
        <begin position="45"/>
        <end position="65"/>
    </location>
</feature>
<evidence type="ECO:0000256" key="3">
    <source>
        <dbReference type="ARBA" id="ARBA00022692"/>
    </source>
</evidence>
<keyword evidence="2" id="KW-1003">Cell membrane</keyword>
<evidence type="ECO:0000313" key="7">
    <source>
        <dbReference type="EMBL" id="PJF45349.1"/>
    </source>
</evidence>
<name>A0A2M8Q6B8_9CHLR</name>
<organism evidence="7 8">
    <name type="scientific">Candidatus Thermofonsia Clade 3 bacterium</name>
    <dbReference type="NCBI Taxonomy" id="2364212"/>
    <lineage>
        <taxon>Bacteria</taxon>
        <taxon>Bacillati</taxon>
        <taxon>Chloroflexota</taxon>
        <taxon>Candidatus Thermofontia</taxon>
        <taxon>Candidatus Thermofonsia Clade 3</taxon>
    </lineage>
</organism>
<proteinExistence type="predicted"/>
<evidence type="ECO:0000256" key="2">
    <source>
        <dbReference type="ARBA" id="ARBA00022475"/>
    </source>
</evidence>
<evidence type="ECO:0000256" key="6">
    <source>
        <dbReference type="SAM" id="Phobius"/>
    </source>
</evidence>
<accession>A0A2M8Q6B8</accession>
<dbReference type="Proteomes" id="UP000230790">
    <property type="component" value="Unassembled WGS sequence"/>
</dbReference>
<feature type="non-terminal residue" evidence="7">
    <location>
        <position position="108"/>
    </location>
</feature>
<dbReference type="GO" id="GO:0022857">
    <property type="term" value="F:transmembrane transporter activity"/>
    <property type="evidence" value="ECO:0007669"/>
    <property type="project" value="InterPro"/>
</dbReference>
<keyword evidence="3 6" id="KW-0812">Transmembrane</keyword>
<protein>
    <submittedName>
        <fullName evidence="7">Ribose ABC transporter permease</fullName>
    </submittedName>
</protein>
<dbReference type="PANTHER" id="PTHR32196">
    <property type="entry name" value="ABC TRANSPORTER PERMEASE PROTEIN YPHD-RELATED-RELATED"/>
    <property type="match status" value="1"/>
</dbReference>
<evidence type="ECO:0000256" key="4">
    <source>
        <dbReference type="ARBA" id="ARBA00022989"/>
    </source>
</evidence>
<comment type="subcellular location">
    <subcellularLocation>
        <location evidence="1">Cell membrane</location>
        <topology evidence="1">Multi-pass membrane protein</topology>
    </subcellularLocation>
</comment>